<keyword evidence="3" id="KW-1185">Reference proteome</keyword>
<sequence>MSIAVSTVVMPSRRLAIVQGSFCLGLVAVAAYLVISPTIHLSLAWRVALALILAVISVWASHALIWRGKSLRIDISEHGQITVTEDKTCTVHRGQAGTDKPPQQDQNGTAVVTLRHDSTIWPHLLLLRLQAEDRRIRNILILRDSVSAEEFRSLSVACRWIAAHNGQAKR</sequence>
<protein>
    <recommendedName>
        <fullName evidence="4">Toxin CptA</fullName>
    </recommendedName>
</protein>
<comment type="caution">
    <text evidence="2">The sequence shown here is derived from an EMBL/GenBank/DDBJ whole genome shotgun (WGS) entry which is preliminary data.</text>
</comment>
<dbReference type="Pfam" id="PF07254">
    <property type="entry name" value="Cpta_toxin"/>
    <property type="match status" value="1"/>
</dbReference>
<reference evidence="2 3" key="1">
    <citation type="submission" date="2019-03" db="EMBL/GenBank/DDBJ databases">
        <title>Genomic Encyclopedia of Type Strains, Phase IV (KMG-IV): sequencing the most valuable type-strain genomes for metagenomic binning, comparative biology and taxonomic classification.</title>
        <authorList>
            <person name="Goeker M."/>
        </authorList>
    </citation>
    <scope>NUCLEOTIDE SEQUENCE [LARGE SCALE GENOMIC DNA]</scope>
    <source>
        <strain evidence="2 3">DSM 7445</strain>
    </source>
</reference>
<evidence type="ECO:0000313" key="2">
    <source>
        <dbReference type="EMBL" id="TCS34343.1"/>
    </source>
</evidence>
<organism evidence="2 3">
    <name type="scientific">Paucimonas lemoignei</name>
    <name type="common">Pseudomonas lemoignei</name>
    <dbReference type="NCBI Taxonomy" id="29443"/>
    <lineage>
        <taxon>Bacteria</taxon>
        <taxon>Pseudomonadati</taxon>
        <taxon>Pseudomonadota</taxon>
        <taxon>Betaproteobacteria</taxon>
        <taxon>Burkholderiales</taxon>
        <taxon>Burkholderiaceae</taxon>
        <taxon>Paucimonas</taxon>
    </lineage>
</organism>
<evidence type="ECO:0008006" key="4">
    <source>
        <dbReference type="Google" id="ProtNLM"/>
    </source>
</evidence>
<proteinExistence type="predicted"/>
<feature type="transmembrane region" description="Helical" evidence="1">
    <location>
        <begin position="47"/>
        <end position="66"/>
    </location>
</feature>
<dbReference type="OrthoDB" id="8780288at2"/>
<dbReference type="AlphaFoldDB" id="A0A4R3HQJ1"/>
<keyword evidence="1" id="KW-1133">Transmembrane helix</keyword>
<accession>A0A4R3HQJ1</accession>
<keyword evidence="1" id="KW-0812">Transmembrane</keyword>
<dbReference type="RefSeq" id="WP_132259916.1">
    <property type="nucleotide sequence ID" value="NZ_SLZQ01000013.1"/>
</dbReference>
<dbReference type="InterPro" id="IPR009883">
    <property type="entry name" value="YgfX"/>
</dbReference>
<dbReference type="EMBL" id="SLZQ01000013">
    <property type="protein sequence ID" value="TCS34343.1"/>
    <property type="molecule type" value="Genomic_DNA"/>
</dbReference>
<name>A0A4R3HQJ1_PAULE</name>
<dbReference type="Proteomes" id="UP000295382">
    <property type="component" value="Unassembled WGS sequence"/>
</dbReference>
<keyword evidence="1" id="KW-0472">Membrane</keyword>
<evidence type="ECO:0000256" key="1">
    <source>
        <dbReference type="SAM" id="Phobius"/>
    </source>
</evidence>
<feature type="transmembrane region" description="Helical" evidence="1">
    <location>
        <begin position="15"/>
        <end position="35"/>
    </location>
</feature>
<evidence type="ECO:0000313" key="3">
    <source>
        <dbReference type="Proteomes" id="UP000295382"/>
    </source>
</evidence>
<gene>
    <name evidence="2" type="ORF">EDC30_11339</name>
</gene>